<name>A0ABY7XH14_9BACL</name>
<protein>
    <submittedName>
        <fullName evidence="1">Uncharacterized protein</fullName>
    </submittedName>
</protein>
<evidence type="ECO:0000313" key="2">
    <source>
        <dbReference type="Proteomes" id="UP001221519"/>
    </source>
</evidence>
<gene>
    <name evidence="1" type="ORF">PUW25_25345</name>
</gene>
<proteinExistence type="predicted"/>
<reference evidence="1 2" key="1">
    <citation type="submission" date="2023-02" db="EMBL/GenBank/DDBJ databases">
        <title>Pathogen: clinical or host-associated sample.</title>
        <authorList>
            <person name="Hergert J."/>
            <person name="Casey R."/>
            <person name="Wagner J."/>
            <person name="Young E.L."/>
            <person name="Oakeson K.F."/>
        </authorList>
    </citation>
    <scope>NUCLEOTIDE SEQUENCE [LARGE SCALE GENOMIC DNA]</scope>
    <source>
        <strain evidence="1 2">2022CK-00829</strain>
        <plasmid evidence="1 2">unnamed1</plasmid>
    </source>
</reference>
<evidence type="ECO:0000313" key="1">
    <source>
        <dbReference type="EMBL" id="WDI05136.1"/>
    </source>
</evidence>
<dbReference type="Proteomes" id="UP001221519">
    <property type="component" value="Plasmid unnamed1"/>
</dbReference>
<sequence>MAHVTKHPTHPKYRMKVGTMPDFSGENDVDGEQPFGAVDGVNKIFVLANNPIKNSYKVFRNGMRLRRGADYDYVVNGKEITFTEPPPKNSTILVDYKLQVTTS</sequence>
<keyword evidence="1" id="KW-0614">Plasmid</keyword>
<keyword evidence="2" id="KW-1185">Reference proteome</keyword>
<dbReference type="RefSeq" id="WP_274338726.1">
    <property type="nucleotide sequence ID" value="NZ_CP118109.1"/>
</dbReference>
<dbReference type="EMBL" id="CP118109">
    <property type="protein sequence ID" value="WDI05136.1"/>
    <property type="molecule type" value="Genomic_DNA"/>
</dbReference>
<organism evidence="1 2">
    <name type="scientific">Paenibacillus urinalis</name>
    <dbReference type="NCBI Taxonomy" id="521520"/>
    <lineage>
        <taxon>Bacteria</taxon>
        <taxon>Bacillati</taxon>
        <taxon>Bacillota</taxon>
        <taxon>Bacilli</taxon>
        <taxon>Bacillales</taxon>
        <taxon>Paenibacillaceae</taxon>
        <taxon>Paenibacillus</taxon>
    </lineage>
</organism>
<geneLocation type="plasmid" evidence="1 2">
    <name>unnamed1</name>
</geneLocation>
<accession>A0ABY7XH14</accession>